<evidence type="ECO:0000313" key="8">
    <source>
        <dbReference type="EMBL" id="WVZ91852.1"/>
    </source>
</evidence>
<dbReference type="Gene3D" id="3.30.70.330">
    <property type="match status" value="1"/>
</dbReference>
<feature type="region of interest" description="Disordered" evidence="5">
    <location>
        <begin position="1"/>
        <end position="114"/>
    </location>
</feature>
<evidence type="ECO:0000256" key="5">
    <source>
        <dbReference type="SAM" id="MobiDB-lite"/>
    </source>
</evidence>
<dbReference type="GO" id="GO:0006396">
    <property type="term" value="P:RNA processing"/>
    <property type="evidence" value="ECO:0007669"/>
    <property type="project" value="InterPro"/>
</dbReference>
<dbReference type="SUPFAM" id="SSF46785">
    <property type="entry name" value="Winged helix' DNA-binding domain"/>
    <property type="match status" value="1"/>
</dbReference>
<dbReference type="InterPro" id="IPR002344">
    <property type="entry name" value="Lupus_La"/>
</dbReference>
<keyword evidence="3" id="KW-0539">Nucleus</keyword>
<dbReference type="Gene3D" id="1.10.10.10">
    <property type="entry name" value="Winged helix-like DNA-binding domain superfamily/Winged helix DNA-binding domain"/>
    <property type="match status" value="1"/>
</dbReference>
<feature type="region of interest" description="Disordered" evidence="5">
    <location>
        <begin position="358"/>
        <end position="429"/>
    </location>
</feature>
<dbReference type="PANTHER" id="PTHR22792:SF54">
    <property type="entry name" value="OS08G0542900 PROTEIN"/>
    <property type="match status" value="1"/>
</dbReference>
<evidence type="ECO:0000256" key="1">
    <source>
        <dbReference type="ARBA" id="ARBA00004123"/>
    </source>
</evidence>
<feature type="compositionally biased region" description="Low complexity" evidence="5">
    <location>
        <begin position="8"/>
        <end position="25"/>
    </location>
</feature>
<dbReference type="GO" id="GO:0005634">
    <property type="term" value="C:nucleus"/>
    <property type="evidence" value="ECO:0007669"/>
    <property type="project" value="UniProtKB-SubCell"/>
</dbReference>
<dbReference type="SMART" id="SM00715">
    <property type="entry name" value="LA"/>
    <property type="match status" value="1"/>
</dbReference>
<dbReference type="InterPro" id="IPR045180">
    <property type="entry name" value="La_dom_prot"/>
</dbReference>
<dbReference type="InterPro" id="IPR012677">
    <property type="entry name" value="Nucleotide-bd_a/b_plait_sf"/>
</dbReference>
<feature type="domain" description="RRM" evidence="6">
    <location>
        <begin position="207"/>
        <end position="297"/>
    </location>
</feature>
<gene>
    <name evidence="8" type="ORF">U9M48_037973</name>
</gene>
<name>A0AAQ3UKG5_PASNO</name>
<evidence type="ECO:0000256" key="2">
    <source>
        <dbReference type="ARBA" id="ARBA00022884"/>
    </source>
</evidence>
<proteinExistence type="predicted"/>
<dbReference type="InterPro" id="IPR036390">
    <property type="entry name" value="WH_DNA-bd_sf"/>
</dbReference>
<dbReference type="EMBL" id="CP144753">
    <property type="protein sequence ID" value="WVZ91852.1"/>
    <property type="molecule type" value="Genomic_DNA"/>
</dbReference>
<dbReference type="PROSITE" id="PS50961">
    <property type="entry name" value="HTH_LA"/>
    <property type="match status" value="1"/>
</dbReference>
<keyword evidence="9" id="KW-1185">Reference proteome</keyword>
<dbReference type="GO" id="GO:1990904">
    <property type="term" value="C:ribonucleoprotein complex"/>
    <property type="evidence" value="ECO:0007669"/>
    <property type="project" value="InterPro"/>
</dbReference>
<evidence type="ECO:0000313" key="9">
    <source>
        <dbReference type="Proteomes" id="UP001341281"/>
    </source>
</evidence>
<dbReference type="PANTHER" id="PTHR22792">
    <property type="entry name" value="LUPUS LA PROTEIN-RELATED"/>
    <property type="match status" value="1"/>
</dbReference>
<dbReference type="Pfam" id="PF05383">
    <property type="entry name" value="La"/>
    <property type="match status" value="1"/>
</dbReference>
<sequence>MAQDETPESSSSAPGSSTTSSAPPARLNAAAPEFTPRSGAQHHGNNPHRRGPHHHQHHYHQQHHHHHYPQQHYQPRQQQHHHHQGEDEGGAAAAAAEDREGPAGAGAGQAQPRLSDAEARKVVKQVEFYFSDINLATTEHLMKFIAKDPDGFVPITVVAAFRKIREIVPDKSLLVAALRTSSELVVSEDGKKVKRIQPFNAEEVQSRIVVAEHLPEDQKHQTLMKIFSAIGSVKSIRTCYPQDGATAGAAKTSRIEMLFANKLHAFVEYETVEDAEKAVAEFSSGGNWRDGIRVRSLLGCLKHGLGQVRKGGDDEYAADEDGPDTNIHPPDYGTDDTAQFSEAHFDNQAEDGFYDKVGMRQGRGRGRGGRGRGRGQYYNHNRDAHHPIGTPPSEHPAVPKPPPGPRMPDGTKGFTMGRGKPLNPTPDAA</sequence>
<feature type="compositionally biased region" description="Acidic residues" evidence="5">
    <location>
        <begin position="314"/>
        <end position="323"/>
    </location>
</feature>
<evidence type="ECO:0000259" key="6">
    <source>
        <dbReference type="PROSITE" id="PS50102"/>
    </source>
</evidence>
<accession>A0AAQ3UKG5</accession>
<feature type="compositionally biased region" description="Basic residues" evidence="5">
    <location>
        <begin position="45"/>
        <end position="69"/>
    </location>
</feature>
<dbReference type="Proteomes" id="UP001341281">
    <property type="component" value="Chromosome 09"/>
</dbReference>
<dbReference type="InterPro" id="IPR035979">
    <property type="entry name" value="RBD_domain_sf"/>
</dbReference>
<feature type="compositionally biased region" description="Basic residues" evidence="5">
    <location>
        <begin position="362"/>
        <end position="373"/>
    </location>
</feature>
<feature type="region of interest" description="Disordered" evidence="5">
    <location>
        <begin position="311"/>
        <end position="331"/>
    </location>
</feature>
<evidence type="ECO:0000256" key="4">
    <source>
        <dbReference type="PROSITE-ProRule" id="PRU00332"/>
    </source>
</evidence>
<dbReference type="PROSITE" id="PS50102">
    <property type="entry name" value="RRM"/>
    <property type="match status" value="1"/>
</dbReference>
<dbReference type="GO" id="GO:0003729">
    <property type="term" value="F:mRNA binding"/>
    <property type="evidence" value="ECO:0007669"/>
    <property type="project" value="TreeGrafter"/>
</dbReference>
<comment type="subcellular location">
    <subcellularLocation>
        <location evidence="1">Nucleus</location>
    </subcellularLocation>
</comment>
<organism evidence="8 9">
    <name type="scientific">Paspalum notatum var. saurae</name>
    <dbReference type="NCBI Taxonomy" id="547442"/>
    <lineage>
        <taxon>Eukaryota</taxon>
        <taxon>Viridiplantae</taxon>
        <taxon>Streptophyta</taxon>
        <taxon>Embryophyta</taxon>
        <taxon>Tracheophyta</taxon>
        <taxon>Spermatophyta</taxon>
        <taxon>Magnoliopsida</taxon>
        <taxon>Liliopsida</taxon>
        <taxon>Poales</taxon>
        <taxon>Poaceae</taxon>
        <taxon>PACMAD clade</taxon>
        <taxon>Panicoideae</taxon>
        <taxon>Andropogonodae</taxon>
        <taxon>Paspaleae</taxon>
        <taxon>Paspalinae</taxon>
        <taxon>Paspalum</taxon>
    </lineage>
</organism>
<evidence type="ECO:0000259" key="7">
    <source>
        <dbReference type="PROSITE" id="PS50961"/>
    </source>
</evidence>
<feature type="compositionally biased region" description="Pro residues" evidence="5">
    <location>
        <begin position="389"/>
        <end position="406"/>
    </location>
</feature>
<feature type="domain" description="HTH La-type RNA-binding" evidence="7">
    <location>
        <begin position="112"/>
        <end position="203"/>
    </location>
</feature>
<evidence type="ECO:0008006" key="10">
    <source>
        <dbReference type="Google" id="ProtNLM"/>
    </source>
</evidence>
<dbReference type="InterPro" id="IPR036388">
    <property type="entry name" value="WH-like_DNA-bd_sf"/>
</dbReference>
<dbReference type="AlphaFoldDB" id="A0AAQ3UKG5"/>
<dbReference type="InterPro" id="IPR006630">
    <property type="entry name" value="La_HTH"/>
</dbReference>
<dbReference type="SUPFAM" id="SSF54928">
    <property type="entry name" value="RNA-binding domain, RBD"/>
    <property type="match status" value="1"/>
</dbReference>
<reference evidence="8 9" key="1">
    <citation type="submission" date="2024-02" db="EMBL/GenBank/DDBJ databases">
        <title>High-quality chromosome-scale genome assembly of Pensacola bahiagrass (Paspalum notatum Flugge var. saurae).</title>
        <authorList>
            <person name="Vega J.M."/>
            <person name="Podio M."/>
            <person name="Orjuela J."/>
            <person name="Siena L.A."/>
            <person name="Pessino S.C."/>
            <person name="Combes M.C."/>
            <person name="Mariac C."/>
            <person name="Albertini E."/>
            <person name="Pupilli F."/>
            <person name="Ortiz J.P.A."/>
            <person name="Leblanc O."/>
        </authorList>
    </citation>
    <scope>NUCLEOTIDE SEQUENCE [LARGE SCALE GENOMIC DNA]</scope>
    <source>
        <strain evidence="8">R1</strain>
        <tissue evidence="8">Leaf</tissue>
    </source>
</reference>
<keyword evidence="2 4" id="KW-0694">RNA-binding</keyword>
<protein>
    <recommendedName>
        <fullName evidence="10">La-related protein 6B</fullName>
    </recommendedName>
</protein>
<dbReference type="InterPro" id="IPR000504">
    <property type="entry name" value="RRM_dom"/>
</dbReference>
<dbReference type="PRINTS" id="PR00302">
    <property type="entry name" value="LUPUSLA"/>
</dbReference>
<evidence type="ECO:0000256" key="3">
    <source>
        <dbReference type="ARBA" id="ARBA00023242"/>
    </source>
</evidence>